<name>A0A7Z8NRH0_9CELL</name>
<dbReference type="Pfam" id="PF00528">
    <property type="entry name" value="BPD_transp_1"/>
    <property type="match status" value="1"/>
</dbReference>
<comment type="subcellular location">
    <subcellularLocation>
        <location evidence="1 7">Cell membrane</location>
        <topology evidence="1 7">Multi-pass membrane protein</topology>
    </subcellularLocation>
</comment>
<evidence type="ECO:0000259" key="9">
    <source>
        <dbReference type="PROSITE" id="PS50928"/>
    </source>
</evidence>
<dbReference type="GO" id="GO:0055085">
    <property type="term" value="P:transmembrane transport"/>
    <property type="evidence" value="ECO:0007669"/>
    <property type="project" value="InterPro"/>
</dbReference>
<keyword evidence="5 7" id="KW-1133">Transmembrane helix</keyword>
<organism evidence="10 11">
    <name type="scientific">Cellulomonas hominis</name>
    <dbReference type="NCBI Taxonomy" id="156981"/>
    <lineage>
        <taxon>Bacteria</taxon>
        <taxon>Bacillati</taxon>
        <taxon>Actinomycetota</taxon>
        <taxon>Actinomycetes</taxon>
        <taxon>Micrococcales</taxon>
        <taxon>Cellulomonadaceae</taxon>
        <taxon>Cellulomonas</taxon>
    </lineage>
</organism>
<feature type="transmembrane region" description="Helical" evidence="7">
    <location>
        <begin position="39"/>
        <end position="64"/>
    </location>
</feature>
<evidence type="ECO:0000256" key="2">
    <source>
        <dbReference type="ARBA" id="ARBA00022448"/>
    </source>
</evidence>
<evidence type="ECO:0000313" key="10">
    <source>
        <dbReference type="EMBL" id="TKR26638.1"/>
    </source>
</evidence>
<dbReference type="CDD" id="cd06261">
    <property type="entry name" value="TM_PBP2"/>
    <property type="match status" value="1"/>
</dbReference>
<evidence type="ECO:0000256" key="6">
    <source>
        <dbReference type="ARBA" id="ARBA00023136"/>
    </source>
</evidence>
<dbReference type="InterPro" id="IPR000515">
    <property type="entry name" value="MetI-like"/>
</dbReference>
<sequence length="328" mass="35821">MTLTTPTPHAAGDVPRTTRLDRGTGGVPAPRRHAWRDRFADPVFTVLTTAVLLIAVVAIVYPLYFIVIASVSEPSAILNGDVWLWPQGFTTEGYARIFSDPTILRGFGNSVLYTALATAVSVVTILCGAYALSRRDLYGRTFFMLLFVITMFIDGGLIARYLVVRDLGMLNTIWSVVLPGAVGVWNLIIARSFFENNVPGELREAAQLDGANDFRFFAQIVLPLSKPLIVLMIMIHLVANWNAFFDALIFLNDESKYPLQLVLRNVLIQSEATAAGGAGALDSYAAAQRLGELIKYGMIVVSTVPLLLVLPFMQKHFAKGALLGAVKS</sequence>
<gene>
    <name evidence="10" type="ORF">FA014_04695</name>
</gene>
<evidence type="ECO:0000256" key="7">
    <source>
        <dbReference type="RuleBase" id="RU363032"/>
    </source>
</evidence>
<feature type="domain" description="ABC transmembrane type-1" evidence="9">
    <location>
        <begin position="107"/>
        <end position="311"/>
    </location>
</feature>
<dbReference type="PANTHER" id="PTHR43744:SF9">
    <property type="entry name" value="POLYGALACTURONAN_RHAMNOGALACTURONAN TRANSPORT SYSTEM PERMEASE PROTEIN YTCP"/>
    <property type="match status" value="1"/>
</dbReference>
<dbReference type="GO" id="GO:0005886">
    <property type="term" value="C:plasma membrane"/>
    <property type="evidence" value="ECO:0007669"/>
    <property type="project" value="UniProtKB-SubCell"/>
</dbReference>
<evidence type="ECO:0000256" key="1">
    <source>
        <dbReference type="ARBA" id="ARBA00004651"/>
    </source>
</evidence>
<feature type="transmembrane region" description="Helical" evidence="7">
    <location>
        <begin position="293"/>
        <end position="313"/>
    </location>
</feature>
<dbReference type="PROSITE" id="PS50928">
    <property type="entry name" value="ABC_TM1"/>
    <property type="match status" value="1"/>
</dbReference>
<comment type="similarity">
    <text evidence="7">Belongs to the binding-protein-dependent transport system permease family.</text>
</comment>
<dbReference type="InterPro" id="IPR035906">
    <property type="entry name" value="MetI-like_sf"/>
</dbReference>
<proteinExistence type="inferred from homology"/>
<evidence type="ECO:0000313" key="11">
    <source>
        <dbReference type="Proteomes" id="UP000308121"/>
    </source>
</evidence>
<evidence type="ECO:0000256" key="5">
    <source>
        <dbReference type="ARBA" id="ARBA00022989"/>
    </source>
</evidence>
<dbReference type="PANTHER" id="PTHR43744">
    <property type="entry name" value="ABC TRANSPORTER PERMEASE PROTEIN MG189-RELATED-RELATED"/>
    <property type="match status" value="1"/>
</dbReference>
<evidence type="ECO:0000256" key="3">
    <source>
        <dbReference type="ARBA" id="ARBA00022475"/>
    </source>
</evidence>
<protein>
    <submittedName>
        <fullName evidence="10">Carbohydrate ABC transporter permease</fullName>
    </submittedName>
</protein>
<feature type="transmembrane region" description="Helical" evidence="7">
    <location>
        <begin position="111"/>
        <end position="132"/>
    </location>
</feature>
<keyword evidence="3" id="KW-1003">Cell membrane</keyword>
<accession>A0A7Z8NRH0</accession>
<keyword evidence="4 7" id="KW-0812">Transmembrane</keyword>
<dbReference type="EMBL" id="SZYE01000020">
    <property type="protein sequence ID" value="TKR26638.1"/>
    <property type="molecule type" value="Genomic_DNA"/>
</dbReference>
<feature type="region of interest" description="Disordered" evidence="8">
    <location>
        <begin position="1"/>
        <end position="29"/>
    </location>
</feature>
<dbReference type="Proteomes" id="UP000308121">
    <property type="component" value="Unassembled WGS sequence"/>
</dbReference>
<dbReference type="SUPFAM" id="SSF161098">
    <property type="entry name" value="MetI-like"/>
    <property type="match status" value="1"/>
</dbReference>
<feature type="transmembrane region" description="Helical" evidence="7">
    <location>
        <begin position="169"/>
        <end position="189"/>
    </location>
</feature>
<keyword evidence="6 7" id="KW-0472">Membrane</keyword>
<dbReference type="RefSeq" id="WP_154728544.1">
    <property type="nucleotide sequence ID" value="NZ_SZYE01000020.1"/>
</dbReference>
<feature type="transmembrane region" description="Helical" evidence="7">
    <location>
        <begin position="144"/>
        <end position="163"/>
    </location>
</feature>
<dbReference type="Gene3D" id="1.10.3720.10">
    <property type="entry name" value="MetI-like"/>
    <property type="match status" value="1"/>
</dbReference>
<dbReference type="OrthoDB" id="2063054at2"/>
<reference evidence="10 11" key="1">
    <citation type="submission" date="2019-05" db="EMBL/GenBank/DDBJ databases">
        <title>Genome sequence of Cellulomonas hominis strain CS1.</title>
        <authorList>
            <person name="Belmont J."/>
            <person name="Maclea K.S."/>
        </authorList>
    </citation>
    <scope>NUCLEOTIDE SEQUENCE [LARGE SCALE GENOMIC DNA]</scope>
    <source>
        <strain evidence="10 11">CS1</strain>
    </source>
</reference>
<evidence type="ECO:0000256" key="4">
    <source>
        <dbReference type="ARBA" id="ARBA00022692"/>
    </source>
</evidence>
<comment type="caution">
    <text evidence="10">The sequence shown here is derived from an EMBL/GenBank/DDBJ whole genome shotgun (WGS) entry which is preliminary data.</text>
</comment>
<evidence type="ECO:0000256" key="8">
    <source>
        <dbReference type="SAM" id="MobiDB-lite"/>
    </source>
</evidence>
<keyword evidence="2 7" id="KW-0813">Transport</keyword>
<dbReference type="AlphaFoldDB" id="A0A7Z8NRH0"/>